<dbReference type="Proteomes" id="UP001049176">
    <property type="component" value="Chromosome 10"/>
</dbReference>
<dbReference type="AlphaFoldDB" id="A0A9P7UMX4"/>
<reference evidence="3" key="1">
    <citation type="journal article" date="2021" name="Genome Biol. Evol.">
        <title>The assembled and annotated genome of the fairy-ring fungus Marasmius oreades.</title>
        <authorList>
            <person name="Hiltunen M."/>
            <person name="Ament-Velasquez S.L."/>
            <person name="Johannesson H."/>
        </authorList>
    </citation>
    <scope>NUCLEOTIDE SEQUENCE</scope>
    <source>
        <strain evidence="3">03SP1</strain>
    </source>
</reference>
<dbReference type="OrthoDB" id="2874374at2759"/>
<feature type="region of interest" description="Disordered" evidence="1">
    <location>
        <begin position="128"/>
        <end position="150"/>
    </location>
</feature>
<evidence type="ECO:0000256" key="1">
    <source>
        <dbReference type="SAM" id="MobiDB-lite"/>
    </source>
</evidence>
<feature type="transmembrane region" description="Helical" evidence="2">
    <location>
        <begin position="360"/>
        <end position="380"/>
    </location>
</feature>
<keyword evidence="2" id="KW-0812">Transmembrane</keyword>
<sequence length="385" mass="44505">MATNEDSPPIPKTTLQNLNHLGRRLFYEAFGCETRMQDATTRSVQKERSTAFATDPDSHGPEEVEENLDMNGTFEDSKNSPWNQTIIHRLAKQASAIAANTPSLLQYGTPDWWRRWFERRIHTVLRTAFKGKETQGGEPNPSDNGTISGNRLDKYDRRLLIAIEMQIETQQKEEQEGVEFWSFVLRSVRELDLAGISDDEDSEIEGQKVKLVHQLDFRHPDFRPLFEMVDHTTPEKLSRHGRQRPRGVLSPLVTEREPPSGIAPERFKPEYLAAMRAGQKPQIRLGHRDYPVAHFESFMNRKRQEGLASGNELRISVIPAGHHTIIHTEPAPVFRSFLTHTLSLAVTLLALFYHKSFPQIFSAFLAFITLFLLYLLWYRYQYDYR</sequence>
<gene>
    <name evidence="3" type="ORF">E1B28_002260</name>
</gene>
<proteinExistence type="predicted"/>
<protein>
    <submittedName>
        <fullName evidence="3">Uncharacterized protein</fullName>
    </submittedName>
</protein>
<dbReference type="EMBL" id="CM032190">
    <property type="protein sequence ID" value="KAG7086296.1"/>
    <property type="molecule type" value="Genomic_DNA"/>
</dbReference>
<keyword evidence="2" id="KW-0472">Membrane</keyword>
<keyword evidence="2" id="KW-1133">Transmembrane helix</keyword>
<name>A0A9P7UMX4_9AGAR</name>
<keyword evidence="4" id="KW-1185">Reference proteome</keyword>
<dbReference type="KEGG" id="more:E1B28_002260"/>
<dbReference type="GeneID" id="66071336"/>
<organism evidence="3 4">
    <name type="scientific">Marasmius oreades</name>
    <name type="common">fairy-ring Marasmius</name>
    <dbReference type="NCBI Taxonomy" id="181124"/>
    <lineage>
        <taxon>Eukaryota</taxon>
        <taxon>Fungi</taxon>
        <taxon>Dikarya</taxon>
        <taxon>Basidiomycota</taxon>
        <taxon>Agaricomycotina</taxon>
        <taxon>Agaricomycetes</taxon>
        <taxon>Agaricomycetidae</taxon>
        <taxon>Agaricales</taxon>
        <taxon>Marasmiineae</taxon>
        <taxon>Marasmiaceae</taxon>
        <taxon>Marasmius</taxon>
    </lineage>
</organism>
<accession>A0A9P7UMX4</accession>
<evidence type="ECO:0000313" key="4">
    <source>
        <dbReference type="Proteomes" id="UP001049176"/>
    </source>
</evidence>
<dbReference type="RefSeq" id="XP_043002767.1">
    <property type="nucleotide sequence ID" value="XM_043159168.1"/>
</dbReference>
<comment type="caution">
    <text evidence="3">The sequence shown here is derived from an EMBL/GenBank/DDBJ whole genome shotgun (WGS) entry which is preliminary data.</text>
</comment>
<feature type="region of interest" description="Disordered" evidence="1">
    <location>
        <begin position="38"/>
        <end position="65"/>
    </location>
</feature>
<evidence type="ECO:0000256" key="2">
    <source>
        <dbReference type="SAM" id="Phobius"/>
    </source>
</evidence>
<evidence type="ECO:0000313" key="3">
    <source>
        <dbReference type="EMBL" id="KAG7086296.1"/>
    </source>
</evidence>